<dbReference type="KEGG" id="wne:PIG85_00785"/>
<dbReference type="SUPFAM" id="SSF51735">
    <property type="entry name" value="NAD(P)-binding Rossmann-fold domains"/>
    <property type="match status" value="1"/>
</dbReference>
<dbReference type="PANTHER" id="PTHR43818">
    <property type="entry name" value="BCDNA.GH03377"/>
    <property type="match status" value="1"/>
</dbReference>
<dbReference type="Pfam" id="PF22725">
    <property type="entry name" value="GFO_IDH_MocA_C3"/>
    <property type="match status" value="1"/>
</dbReference>
<dbReference type="Gene3D" id="3.30.360.10">
    <property type="entry name" value="Dihydrodipicolinate Reductase, domain 2"/>
    <property type="match status" value="1"/>
</dbReference>
<sequence>MAKPLSVAVIGAGMAGATHANAWRQATTVFDTNLPPVRLATIADAYLPFAQDAAKRYGYEKATENWRDILDDPSIDVVSIVVGNALHREMAEALVKAGKHVLCEKPLTDKIEDAKALAELEKSASVQTGTAFGYRWSPSIAKAAELAKEGRFGKLVNFTGTYLCDYGCDRNAPLAWRYTGPMGSGALGDVGSHLLNTAELVCGKIKAVSGAGFATVIKERPIVAGAQALQRGKKVQSAQMGPVTNDDVAVFTASFESGVVGSFTCSRVALGHPNSQRFEVYGTDGFAAFDMARAGELVVQTRSDDPDIAGPRVVLANPDFPYFRAGSSMAFGGVGVTQIDQFIYQAHAFLGQVAGVDTGLPAVPSFEAGYRAMRIQEAIVRSANDGGAEVTIR</sequence>
<accession>A0AB38XPJ6</accession>
<dbReference type="GO" id="GO:0000166">
    <property type="term" value="F:nucleotide binding"/>
    <property type="evidence" value="ECO:0007669"/>
    <property type="project" value="InterPro"/>
</dbReference>
<dbReference type="SUPFAM" id="SSF55347">
    <property type="entry name" value="Glyceraldehyde-3-phosphate dehydrogenase-like, C-terminal domain"/>
    <property type="match status" value="1"/>
</dbReference>
<feature type="domain" description="GFO/IDH/MocA-like oxidoreductase" evidence="3">
    <location>
        <begin position="141"/>
        <end position="286"/>
    </location>
</feature>
<feature type="domain" description="Gfo/Idh/MocA-like oxidoreductase N-terminal" evidence="2">
    <location>
        <begin position="6"/>
        <end position="128"/>
    </location>
</feature>
<dbReference type="RefSeq" id="WP_004806892.1">
    <property type="nucleotide sequence ID" value="NZ_CP116394.1"/>
</dbReference>
<evidence type="ECO:0000259" key="2">
    <source>
        <dbReference type="Pfam" id="PF01408"/>
    </source>
</evidence>
<evidence type="ECO:0000256" key="1">
    <source>
        <dbReference type="ARBA" id="ARBA00023002"/>
    </source>
</evidence>
<dbReference type="InterPro" id="IPR055170">
    <property type="entry name" value="GFO_IDH_MocA-like_dom"/>
</dbReference>
<evidence type="ECO:0000259" key="3">
    <source>
        <dbReference type="Pfam" id="PF22725"/>
    </source>
</evidence>
<protein>
    <submittedName>
        <fullName evidence="4">Gfo/Idh/MocA family oxidoreductase</fullName>
    </submittedName>
</protein>
<dbReference type="EMBL" id="CP116394">
    <property type="protein sequence ID" value="WCE46213.1"/>
    <property type="molecule type" value="Genomic_DNA"/>
</dbReference>
<dbReference type="Pfam" id="PF01408">
    <property type="entry name" value="GFO_IDH_MocA"/>
    <property type="match status" value="1"/>
</dbReference>
<dbReference type="InterPro" id="IPR036291">
    <property type="entry name" value="NAD(P)-bd_dom_sf"/>
</dbReference>
<dbReference type="InterPro" id="IPR050463">
    <property type="entry name" value="Gfo/Idh/MocA_oxidrdct_glycsds"/>
</dbReference>
<dbReference type="GO" id="GO:0016491">
    <property type="term" value="F:oxidoreductase activity"/>
    <property type="evidence" value="ECO:0007669"/>
    <property type="project" value="UniProtKB-KW"/>
</dbReference>
<dbReference type="AlphaFoldDB" id="A0AB38XPJ6"/>
<proteinExistence type="predicted"/>
<dbReference type="Gene3D" id="3.40.50.720">
    <property type="entry name" value="NAD(P)-binding Rossmann-like Domain"/>
    <property type="match status" value="1"/>
</dbReference>
<dbReference type="Proteomes" id="UP001211044">
    <property type="component" value="Chromosome"/>
</dbReference>
<dbReference type="InterPro" id="IPR000683">
    <property type="entry name" value="Gfo/Idh/MocA-like_OxRdtase_N"/>
</dbReference>
<dbReference type="PANTHER" id="PTHR43818:SF11">
    <property type="entry name" value="BCDNA.GH03377"/>
    <property type="match status" value="1"/>
</dbReference>
<keyword evidence="1" id="KW-0560">Oxidoreductase</keyword>
<evidence type="ECO:0000313" key="4">
    <source>
        <dbReference type="EMBL" id="WCE46213.1"/>
    </source>
</evidence>
<gene>
    <name evidence="4" type="ORF">PIG85_00785</name>
</gene>
<name>A0AB38XPJ6_9ACTO</name>
<reference evidence="4" key="1">
    <citation type="submission" date="2023-01" db="EMBL/GenBank/DDBJ databases">
        <title>Comparative Genomic Analysis of the Clinically-Derived Winkia Strain NY0527 Provides Evidence into the Taxonomic Reassignment of Winkia neuii and Characterizes Their Virulence Traits.</title>
        <authorList>
            <person name="Cai X."/>
            <person name="Peng Y."/>
            <person name="Li M."/>
            <person name="Qiu Y."/>
            <person name="Wang Y."/>
            <person name="Xu L."/>
            <person name="Hou Q."/>
        </authorList>
    </citation>
    <scope>NUCLEOTIDE SEQUENCE</scope>
    <source>
        <strain evidence="4">NY0527</strain>
    </source>
</reference>
<evidence type="ECO:0000313" key="5">
    <source>
        <dbReference type="Proteomes" id="UP001211044"/>
    </source>
</evidence>
<organism evidence="4 5">
    <name type="scientific">Winkia neuii subsp. anitrata</name>
    <dbReference type="NCBI Taxonomy" id="29318"/>
    <lineage>
        <taxon>Bacteria</taxon>
        <taxon>Bacillati</taxon>
        <taxon>Actinomycetota</taxon>
        <taxon>Actinomycetes</taxon>
        <taxon>Actinomycetales</taxon>
        <taxon>Actinomycetaceae</taxon>
        <taxon>Winkia</taxon>
    </lineage>
</organism>